<dbReference type="EMBL" id="LAVV01014849">
    <property type="protein sequence ID" value="KNZ44384.1"/>
    <property type="molecule type" value="Genomic_DNA"/>
</dbReference>
<dbReference type="OrthoDB" id="2504051at2759"/>
<dbReference type="AlphaFoldDB" id="A0A0L6U7A4"/>
<keyword evidence="2" id="KW-1185">Reference proteome</keyword>
<gene>
    <name evidence="1" type="ORF">VP01_921g6</name>
</gene>
<accession>A0A0L6U7A4</accession>
<name>A0A0L6U7A4_9BASI</name>
<sequence>MAHIQLSPVVLMKHILDNRDDAWKNSTFSAGYVENTSEAITAVQKIICKLLKYEKRTSTKWRRQEMLQKSKQRQGSGLHTFALKCLYTAKTYKRGYAQLVLDFDAELFNDKNTGKHVSKLAVVLPSEDEVKEMNTTK</sequence>
<evidence type="ECO:0000313" key="1">
    <source>
        <dbReference type="EMBL" id="KNZ44384.1"/>
    </source>
</evidence>
<comment type="caution">
    <text evidence="1">The sequence shown here is derived from an EMBL/GenBank/DDBJ whole genome shotgun (WGS) entry which is preliminary data.</text>
</comment>
<evidence type="ECO:0000313" key="2">
    <source>
        <dbReference type="Proteomes" id="UP000037035"/>
    </source>
</evidence>
<organism evidence="1 2">
    <name type="scientific">Puccinia sorghi</name>
    <dbReference type="NCBI Taxonomy" id="27349"/>
    <lineage>
        <taxon>Eukaryota</taxon>
        <taxon>Fungi</taxon>
        <taxon>Dikarya</taxon>
        <taxon>Basidiomycota</taxon>
        <taxon>Pucciniomycotina</taxon>
        <taxon>Pucciniomycetes</taxon>
        <taxon>Pucciniales</taxon>
        <taxon>Pucciniaceae</taxon>
        <taxon>Puccinia</taxon>
    </lineage>
</organism>
<dbReference type="Proteomes" id="UP000037035">
    <property type="component" value="Unassembled WGS sequence"/>
</dbReference>
<dbReference type="VEuPathDB" id="FungiDB:VP01_921g6"/>
<proteinExistence type="predicted"/>
<protein>
    <submittedName>
        <fullName evidence="1">Uncharacterized protein</fullName>
    </submittedName>
</protein>
<reference evidence="1 2" key="1">
    <citation type="submission" date="2015-08" db="EMBL/GenBank/DDBJ databases">
        <title>Next Generation Sequencing and Analysis of the Genome of Puccinia sorghi L Schw, the Causal Agent of Maize Common Rust.</title>
        <authorList>
            <person name="Rochi L."/>
            <person name="Burguener G."/>
            <person name="Darino M."/>
            <person name="Turjanski A."/>
            <person name="Kreff E."/>
            <person name="Dieguez M.J."/>
            <person name="Sacco F."/>
        </authorList>
    </citation>
    <scope>NUCLEOTIDE SEQUENCE [LARGE SCALE GENOMIC DNA]</scope>
    <source>
        <strain evidence="1 2">RO10H11247</strain>
    </source>
</reference>